<feature type="transmembrane region" description="Helical" evidence="8">
    <location>
        <begin position="302"/>
        <end position="321"/>
    </location>
</feature>
<feature type="transmembrane region" description="Helical" evidence="8">
    <location>
        <begin position="107"/>
        <end position="127"/>
    </location>
</feature>
<feature type="transmembrane region" description="Helical" evidence="8">
    <location>
        <begin position="227"/>
        <end position="249"/>
    </location>
</feature>
<evidence type="ECO:0000256" key="8">
    <source>
        <dbReference type="SAM" id="Phobius"/>
    </source>
</evidence>
<dbReference type="GO" id="GO:0005886">
    <property type="term" value="C:plasma membrane"/>
    <property type="evidence" value="ECO:0007669"/>
    <property type="project" value="UniProtKB-SubCell"/>
</dbReference>
<accession>D2V7P3</accession>
<name>D2V7P3_NAEGR</name>
<evidence type="ECO:0000256" key="3">
    <source>
        <dbReference type="ARBA" id="ARBA00022475"/>
    </source>
</evidence>
<keyword evidence="10" id="KW-1185">Reference proteome</keyword>
<dbReference type="GeneID" id="8861214"/>
<evidence type="ECO:0000256" key="7">
    <source>
        <dbReference type="ARBA" id="ARBA00023136"/>
    </source>
</evidence>
<dbReference type="InterPro" id="IPR046513">
    <property type="entry name" value="DUF6691"/>
</dbReference>
<dbReference type="RefSeq" id="XP_002679781.1">
    <property type="nucleotide sequence ID" value="XM_002679735.1"/>
</dbReference>
<keyword evidence="4" id="KW-0997">Cell inner membrane</keyword>
<dbReference type="Proteomes" id="UP000006671">
    <property type="component" value="Unassembled WGS sequence"/>
</dbReference>
<dbReference type="OrthoDB" id="10254418at2759"/>
<organism evidence="10">
    <name type="scientific">Naegleria gruberi</name>
    <name type="common">Amoeba</name>
    <dbReference type="NCBI Taxonomy" id="5762"/>
    <lineage>
        <taxon>Eukaryota</taxon>
        <taxon>Discoba</taxon>
        <taxon>Heterolobosea</taxon>
        <taxon>Tetramitia</taxon>
        <taxon>Eutetramitia</taxon>
        <taxon>Vahlkampfiidae</taxon>
        <taxon>Naegleria</taxon>
    </lineage>
</organism>
<proteinExistence type="predicted"/>
<keyword evidence="2" id="KW-0813">Transport</keyword>
<evidence type="ECO:0000313" key="9">
    <source>
        <dbReference type="EMBL" id="EFC47037.1"/>
    </source>
</evidence>
<dbReference type="Pfam" id="PF20398">
    <property type="entry name" value="DUF6691"/>
    <property type="match status" value="1"/>
</dbReference>
<keyword evidence="6 8" id="KW-1133">Transmembrane helix</keyword>
<dbReference type="InParanoid" id="D2V7P3"/>
<evidence type="ECO:0000313" key="10">
    <source>
        <dbReference type="Proteomes" id="UP000006671"/>
    </source>
</evidence>
<keyword evidence="3" id="KW-1003">Cell membrane</keyword>
<feature type="transmembrane region" description="Helical" evidence="8">
    <location>
        <begin position="31"/>
        <end position="50"/>
    </location>
</feature>
<feature type="transmembrane region" description="Helical" evidence="8">
    <location>
        <begin position="155"/>
        <end position="177"/>
    </location>
</feature>
<feature type="transmembrane region" description="Helical" evidence="8">
    <location>
        <begin position="70"/>
        <end position="87"/>
    </location>
</feature>
<keyword evidence="5 8" id="KW-0812">Transmembrane</keyword>
<dbReference type="VEuPathDB" id="AmoebaDB:NAEGRDRAFT_47339"/>
<dbReference type="AlphaFoldDB" id="D2V7P3"/>
<evidence type="ECO:0000256" key="4">
    <source>
        <dbReference type="ARBA" id="ARBA00022519"/>
    </source>
</evidence>
<gene>
    <name evidence="9" type="ORF">NAEGRDRAFT_47339</name>
</gene>
<reference evidence="9 10" key="1">
    <citation type="journal article" date="2010" name="Cell">
        <title>The genome of Naegleria gruberi illuminates early eukaryotic versatility.</title>
        <authorList>
            <person name="Fritz-Laylin L.K."/>
            <person name="Prochnik S.E."/>
            <person name="Ginger M.L."/>
            <person name="Dacks J.B."/>
            <person name="Carpenter M.L."/>
            <person name="Field M.C."/>
            <person name="Kuo A."/>
            <person name="Paredez A."/>
            <person name="Chapman J."/>
            <person name="Pham J."/>
            <person name="Shu S."/>
            <person name="Neupane R."/>
            <person name="Cipriano M."/>
            <person name="Mancuso J."/>
            <person name="Tu H."/>
            <person name="Salamov A."/>
            <person name="Lindquist E."/>
            <person name="Shapiro H."/>
            <person name="Lucas S."/>
            <person name="Grigoriev I.V."/>
            <person name="Cande W.Z."/>
            <person name="Fulton C."/>
            <person name="Rokhsar D.S."/>
            <person name="Dawson S.C."/>
        </authorList>
    </citation>
    <scope>NUCLEOTIDE SEQUENCE [LARGE SCALE GENOMIC DNA]</scope>
    <source>
        <strain evidence="9 10">NEG-M</strain>
    </source>
</reference>
<evidence type="ECO:0000256" key="5">
    <source>
        <dbReference type="ARBA" id="ARBA00022692"/>
    </source>
</evidence>
<evidence type="ECO:0000256" key="2">
    <source>
        <dbReference type="ARBA" id="ARBA00022448"/>
    </source>
</evidence>
<dbReference type="eggNOG" id="ENOG502S27S">
    <property type="taxonomic scope" value="Eukaryota"/>
</dbReference>
<evidence type="ECO:0000256" key="6">
    <source>
        <dbReference type="ARBA" id="ARBA00022989"/>
    </source>
</evidence>
<feature type="transmembrane region" description="Helical" evidence="8">
    <location>
        <begin position="189"/>
        <end position="207"/>
    </location>
</feature>
<keyword evidence="7 8" id="KW-0472">Membrane</keyword>
<evidence type="ECO:0000256" key="1">
    <source>
        <dbReference type="ARBA" id="ARBA00004429"/>
    </source>
</evidence>
<feature type="transmembrane region" description="Helical" evidence="8">
    <location>
        <begin position="270"/>
        <end position="290"/>
    </location>
</feature>
<dbReference type="PANTHER" id="PTHR30574">
    <property type="entry name" value="INNER MEMBRANE PROTEIN YEDE"/>
    <property type="match status" value="1"/>
</dbReference>
<sequence length="327" mass="34838">MSGIVGGVVRGCFDGTAKATTHHHTEWIHKILYLCGLIVAGLFAFSLNLAPNNFMKISSAFSLLSSPSTVGLYLLAGLFVGFGTQLGSGCTSGHMICGLARLSKRSFVATMVFCGVTMMMVLFGGSADYVSRNIVNVGVDTSLLPFVQYPTTSHALTLLSLLAMILSAYALIIMNIWNLSEPTKQKLDYYLPFMHGFVFGLGLALSGMTNPLKVLGFFDFGGNNYDPSLVCVALGAILPNLYVFNMYVVPSASRSELTCMGCKQHIPTSTVVDWKLVTGAALFGIGWGLVGVCPGPFVTNLGAFNPLFLFYGVGFIGGLALKDKIIG</sequence>
<dbReference type="KEGG" id="ngr:NAEGRDRAFT_47339"/>
<protein>
    <submittedName>
        <fullName evidence="9">Predicted protein</fullName>
    </submittedName>
</protein>
<comment type="subcellular location">
    <subcellularLocation>
        <location evidence="1">Cell inner membrane</location>
        <topology evidence="1">Multi-pass membrane protein</topology>
    </subcellularLocation>
</comment>
<dbReference type="PANTHER" id="PTHR30574:SF1">
    <property type="entry name" value="SULPHUR TRANSPORT DOMAIN-CONTAINING PROTEIN"/>
    <property type="match status" value="1"/>
</dbReference>
<dbReference type="OMA" id="CSIHYIT"/>
<dbReference type="EMBL" id="GG738856">
    <property type="protein sequence ID" value="EFC47037.1"/>
    <property type="molecule type" value="Genomic_DNA"/>
</dbReference>
<dbReference type="InterPro" id="IPR007272">
    <property type="entry name" value="Sulf_transp_TsuA/YedE"/>
</dbReference>